<evidence type="ECO:0000313" key="1">
    <source>
        <dbReference type="EMBL" id="JAG10288.1"/>
    </source>
</evidence>
<gene>
    <name evidence="1" type="primary">TotZ_1</name>
    <name evidence="2" type="synonym">TotZ_0</name>
    <name evidence="2" type="ORF">CM83_42633</name>
    <name evidence="1" type="ORF">CM83_42639</name>
</gene>
<dbReference type="EMBL" id="GBHO01033316">
    <property type="protein sequence ID" value="JAG10288.1"/>
    <property type="molecule type" value="Transcribed_RNA"/>
</dbReference>
<reference evidence="1" key="1">
    <citation type="journal article" date="2014" name="PLoS ONE">
        <title>Transcriptome-Based Identification of ABC Transporters in the Western Tarnished Plant Bug Lygus hesperus.</title>
        <authorList>
            <person name="Hull J.J."/>
            <person name="Chaney K."/>
            <person name="Geib S.M."/>
            <person name="Fabrick J.A."/>
            <person name="Brent C.S."/>
            <person name="Walsh D."/>
            <person name="Lavine L.C."/>
        </authorList>
    </citation>
    <scope>NUCLEOTIDE SEQUENCE</scope>
</reference>
<organism evidence="1">
    <name type="scientific">Lygus hesperus</name>
    <name type="common">Western plant bug</name>
    <dbReference type="NCBI Taxonomy" id="30085"/>
    <lineage>
        <taxon>Eukaryota</taxon>
        <taxon>Metazoa</taxon>
        <taxon>Ecdysozoa</taxon>
        <taxon>Arthropoda</taxon>
        <taxon>Hexapoda</taxon>
        <taxon>Insecta</taxon>
        <taxon>Pterygota</taxon>
        <taxon>Neoptera</taxon>
        <taxon>Paraneoptera</taxon>
        <taxon>Hemiptera</taxon>
        <taxon>Heteroptera</taxon>
        <taxon>Panheteroptera</taxon>
        <taxon>Cimicomorpha</taxon>
        <taxon>Miridae</taxon>
        <taxon>Mirini</taxon>
        <taxon>Lygus</taxon>
    </lineage>
</organism>
<name>A0A0A9WUU7_LYGHE</name>
<reference evidence="1" key="2">
    <citation type="submission" date="2014-07" db="EMBL/GenBank/DDBJ databases">
        <authorList>
            <person name="Hull J."/>
        </authorList>
    </citation>
    <scope>NUCLEOTIDE SEQUENCE</scope>
</reference>
<dbReference type="AlphaFoldDB" id="A0A0A9WUU7"/>
<proteinExistence type="predicted"/>
<protein>
    <submittedName>
        <fullName evidence="1">Protein Turandot Z</fullName>
    </submittedName>
</protein>
<accession>A0A0A9WUU7</accession>
<evidence type="ECO:0000313" key="2">
    <source>
        <dbReference type="EMBL" id="JAG10290.1"/>
    </source>
</evidence>
<sequence>MYLINFTAIVMCYCVIQHSSISAEGFTGGLFKPISSVLKFPGFVVNKAMNAVSTITTATGHQIKRAEAFVISTALQVVTTSLKTTMKMLGFNCFRMSRVTQKLDDFIVKNLELKNIRICGIANLKPDKKINITKESDTYRIMREVTVTEDAETYQMIRVKYRIENITVAVGAVNVKGIGGNRLLSNAPLRVDIEETFVEGLLRFNKGTILKFATIKLRVIDFKGFNIKFIVEGENSSFIMDAVEGISQELSEKVKESINERFVKIERKLSKALTGE</sequence>
<dbReference type="EMBL" id="GBHO01033314">
    <property type="protein sequence ID" value="JAG10290.1"/>
    <property type="molecule type" value="Transcribed_RNA"/>
</dbReference>